<dbReference type="Gene3D" id="3.10.129.10">
    <property type="entry name" value="Hotdog Thioesterase"/>
    <property type="match status" value="1"/>
</dbReference>
<dbReference type="Pfam" id="PF07977">
    <property type="entry name" value="FabA"/>
    <property type="match status" value="1"/>
</dbReference>
<evidence type="ECO:0000256" key="1">
    <source>
        <dbReference type="ARBA" id="ARBA00009174"/>
    </source>
</evidence>
<dbReference type="EC" id="4.2.1.-" evidence="3"/>
<proteinExistence type="inferred from homology"/>
<accession>A0ABW5REB4</accession>
<dbReference type="PANTHER" id="PTHR30272">
    <property type="entry name" value="3-HYDROXYACYL-[ACYL-CARRIER-PROTEIN] DEHYDRATASE"/>
    <property type="match status" value="1"/>
</dbReference>
<dbReference type="InterPro" id="IPR029069">
    <property type="entry name" value="HotDog_dom_sf"/>
</dbReference>
<gene>
    <name evidence="3" type="ORF">ACFSUC_17270</name>
</gene>
<reference evidence="4" key="1">
    <citation type="journal article" date="2019" name="Int. J. Syst. Evol. Microbiol.">
        <title>The Global Catalogue of Microorganisms (GCM) 10K type strain sequencing project: providing services to taxonomists for standard genome sequencing and annotation.</title>
        <authorList>
            <consortium name="The Broad Institute Genomics Platform"/>
            <consortium name="The Broad Institute Genome Sequencing Center for Infectious Disease"/>
            <person name="Wu L."/>
            <person name="Ma J."/>
        </authorList>
    </citation>
    <scope>NUCLEOTIDE SEQUENCE [LARGE SCALE GENOMIC DNA]</scope>
    <source>
        <strain evidence="4">KCTC 33676</strain>
    </source>
</reference>
<dbReference type="PANTHER" id="PTHR30272:SF1">
    <property type="entry name" value="3-HYDROXYACYL-[ACYL-CARRIER-PROTEIN] DEHYDRATASE"/>
    <property type="match status" value="1"/>
</dbReference>
<evidence type="ECO:0000313" key="3">
    <source>
        <dbReference type="EMBL" id="MFD2673328.1"/>
    </source>
</evidence>
<dbReference type="SUPFAM" id="SSF54637">
    <property type="entry name" value="Thioesterase/thiol ester dehydrase-isomerase"/>
    <property type="match status" value="1"/>
</dbReference>
<comment type="caution">
    <text evidence="3">The sequence shown here is derived from an EMBL/GenBank/DDBJ whole genome shotgun (WGS) entry which is preliminary data.</text>
</comment>
<keyword evidence="2 3" id="KW-0456">Lyase</keyword>
<dbReference type="Proteomes" id="UP001597497">
    <property type="component" value="Unassembled WGS sequence"/>
</dbReference>
<comment type="similarity">
    <text evidence="1">Belongs to the thioester dehydratase family. FabZ subfamily.</text>
</comment>
<name>A0ABW5REB4_9BACL</name>
<sequence length="130" mass="14812">MKPEQILPYAKPWILIDDMQYEESAGWATSKKLVSSSDHYVRGHFPEQSIYPGVLLAEGMVQTIEAVLLHEKICMKLVEATSRFLRPAVPGDEVHFVVKICDRQADRWVCEGTGFVDEQQMIHSTMTFAK</sequence>
<dbReference type="EMBL" id="JBHUMM010000043">
    <property type="protein sequence ID" value="MFD2673328.1"/>
    <property type="molecule type" value="Genomic_DNA"/>
</dbReference>
<dbReference type="RefSeq" id="WP_379930895.1">
    <property type="nucleotide sequence ID" value="NZ_JBHUMM010000043.1"/>
</dbReference>
<organism evidence="3 4">
    <name type="scientific">Marinicrinis sediminis</name>
    <dbReference type="NCBI Taxonomy" id="1652465"/>
    <lineage>
        <taxon>Bacteria</taxon>
        <taxon>Bacillati</taxon>
        <taxon>Bacillota</taxon>
        <taxon>Bacilli</taxon>
        <taxon>Bacillales</taxon>
        <taxon>Paenibacillaceae</taxon>
    </lineage>
</organism>
<evidence type="ECO:0000313" key="4">
    <source>
        <dbReference type="Proteomes" id="UP001597497"/>
    </source>
</evidence>
<dbReference type="GO" id="GO:0016829">
    <property type="term" value="F:lyase activity"/>
    <property type="evidence" value="ECO:0007669"/>
    <property type="project" value="UniProtKB-KW"/>
</dbReference>
<dbReference type="InterPro" id="IPR013114">
    <property type="entry name" value="FabA_FabZ"/>
</dbReference>
<keyword evidence="4" id="KW-1185">Reference proteome</keyword>
<evidence type="ECO:0000256" key="2">
    <source>
        <dbReference type="ARBA" id="ARBA00023239"/>
    </source>
</evidence>
<protein>
    <submittedName>
        <fullName evidence="3">3-hydroxyacyl-ACP dehydratase FabZ family protein</fullName>
        <ecNumber evidence="3">4.2.1.-</ecNumber>
    </submittedName>
</protein>